<evidence type="ECO:0000313" key="1">
    <source>
        <dbReference type="EMBL" id="MFC6165581.1"/>
    </source>
</evidence>
<dbReference type="Proteomes" id="UP001596253">
    <property type="component" value="Unassembled WGS sequence"/>
</dbReference>
<keyword evidence="2" id="KW-1185">Reference proteome</keyword>
<proteinExistence type="predicted"/>
<dbReference type="EMBL" id="JBHSSD010000055">
    <property type="protein sequence ID" value="MFC6165581.1"/>
    <property type="molecule type" value="Genomic_DNA"/>
</dbReference>
<name>A0ABW1R6P5_9LACO</name>
<organism evidence="1 2">
    <name type="scientific">Lactiplantibacillus dongliensis</name>
    <dbReference type="NCBI Taxonomy" id="2559919"/>
    <lineage>
        <taxon>Bacteria</taxon>
        <taxon>Bacillati</taxon>
        <taxon>Bacillota</taxon>
        <taxon>Bacilli</taxon>
        <taxon>Lactobacillales</taxon>
        <taxon>Lactobacillaceae</taxon>
        <taxon>Lactiplantibacillus</taxon>
    </lineage>
</organism>
<comment type="caution">
    <text evidence="1">The sequence shown here is derived from an EMBL/GenBank/DDBJ whole genome shotgun (WGS) entry which is preliminary data.</text>
</comment>
<accession>A0ABW1R6P5</accession>
<evidence type="ECO:0000313" key="2">
    <source>
        <dbReference type="Proteomes" id="UP001596253"/>
    </source>
</evidence>
<gene>
    <name evidence="1" type="ORF">ACFP3T_13000</name>
</gene>
<dbReference type="RefSeq" id="WP_137640207.1">
    <property type="nucleotide sequence ID" value="NZ_BJDK01000016.1"/>
</dbReference>
<protein>
    <submittedName>
        <fullName evidence="1">Amino acid biosynthesis protein</fullName>
    </submittedName>
</protein>
<reference evidence="2" key="1">
    <citation type="journal article" date="2019" name="Int. J. Syst. Evol. Microbiol.">
        <title>The Global Catalogue of Microorganisms (GCM) 10K type strain sequencing project: providing services to taxonomists for standard genome sequencing and annotation.</title>
        <authorList>
            <consortium name="The Broad Institute Genomics Platform"/>
            <consortium name="The Broad Institute Genome Sequencing Center for Infectious Disease"/>
            <person name="Wu L."/>
            <person name="Ma J."/>
        </authorList>
    </citation>
    <scope>NUCLEOTIDE SEQUENCE [LARGE SCALE GENOMIC DNA]</scope>
    <source>
        <strain evidence="2">CCM 8932</strain>
    </source>
</reference>
<sequence length="179" mass="20035">MRMHTLGPAATDSYAAAQTYNQLPQVTPMTIVGHPSFEAILTHLERYSGDYLLLPAAFKSPALQASWGDVHYALLDKMTLTRCFMTQLNPLVVVQRLDADNRIGYTHAATAQLLQRIVSHVDVQTAPSKVAAYQLYQTNQAGYVLTNEKNVTLTANERVVKRLTPAMVWCLYHIKDDDE</sequence>